<feature type="non-terminal residue" evidence="1">
    <location>
        <position position="1"/>
    </location>
</feature>
<dbReference type="AlphaFoldDB" id="A0A371H4Y8"/>
<organism evidence="1 2">
    <name type="scientific">Mucuna pruriens</name>
    <name type="common">Velvet bean</name>
    <name type="synonym">Dolichos pruriens</name>
    <dbReference type="NCBI Taxonomy" id="157652"/>
    <lineage>
        <taxon>Eukaryota</taxon>
        <taxon>Viridiplantae</taxon>
        <taxon>Streptophyta</taxon>
        <taxon>Embryophyta</taxon>
        <taxon>Tracheophyta</taxon>
        <taxon>Spermatophyta</taxon>
        <taxon>Magnoliopsida</taxon>
        <taxon>eudicotyledons</taxon>
        <taxon>Gunneridae</taxon>
        <taxon>Pentapetalae</taxon>
        <taxon>rosids</taxon>
        <taxon>fabids</taxon>
        <taxon>Fabales</taxon>
        <taxon>Fabaceae</taxon>
        <taxon>Papilionoideae</taxon>
        <taxon>50 kb inversion clade</taxon>
        <taxon>NPAAA clade</taxon>
        <taxon>indigoferoid/millettioid clade</taxon>
        <taxon>Phaseoleae</taxon>
        <taxon>Mucuna</taxon>
    </lineage>
</organism>
<reference evidence="1" key="1">
    <citation type="submission" date="2018-05" db="EMBL/GenBank/DDBJ databases">
        <title>Draft genome of Mucuna pruriens seed.</title>
        <authorList>
            <person name="Nnadi N.E."/>
            <person name="Vos R."/>
            <person name="Hasami M.H."/>
            <person name="Devisetty U.K."/>
            <person name="Aguiy J.C."/>
        </authorList>
    </citation>
    <scope>NUCLEOTIDE SEQUENCE [LARGE SCALE GENOMIC DNA]</scope>
    <source>
        <strain evidence="1">JCA_2017</strain>
    </source>
</reference>
<name>A0A371H4Y8_MUCPR</name>
<evidence type="ECO:0000313" key="1">
    <source>
        <dbReference type="EMBL" id="RDX97733.1"/>
    </source>
</evidence>
<protein>
    <submittedName>
        <fullName evidence="1">Uncharacterized protein</fullName>
    </submittedName>
</protein>
<accession>A0A371H4Y8</accession>
<keyword evidence="2" id="KW-1185">Reference proteome</keyword>
<proteinExistence type="predicted"/>
<sequence>MALFDASHIDMRDLVEMTIISLPTKKEHRFQDLHGTKNRRQGMSQVGDSKISMQVYRYELFKMKDNETINLVTALRASKDLKKLAMEELLAMLELYEMELRR</sequence>
<dbReference type="OrthoDB" id="1431294at2759"/>
<dbReference type="EMBL" id="QJKJ01003581">
    <property type="protein sequence ID" value="RDX97733.1"/>
    <property type="molecule type" value="Genomic_DNA"/>
</dbReference>
<evidence type="ECO:0000313" key="2">
    <source>
        <dbReference type="Proteomes" id="UP000257109"/>
    </source>
</evidence>
<comment type="caution">
    <text evidence="1">The sequence shown here is derived from an EMBL/GenBank/DDBJ whole genome shotgun (WGS) entry which is preliminary data.</text>
</comment>
<gene>
    <name evidence="1" type="ORF">CR513_19486</name>
</gene>
<dbReference type="Proteomes" id="UP000257109">
    <property type="component" value="Unassembled WGS sequence"/>
</dbReference>